<dbReference type="Proteomes" id="UP000803884">
    <property type="component" value="Unassembled WGS sequence"/>
</dbReference>
<proteinExistence type="predicted"/>
<feature type="transmembrane region" description="Helical" evidence="2">
    <location>
        <begin position="114"/>
        <end position="132"/>
    </location>
</feature>
<keyword evidence="5" id="KW-1185">Reference proteome</keyword>
<protein>
    <submittedName>
        <fullName evidence="4">Uncharacterized protein</fullName>
    </submittedName>
</protein>
<organism evidence="4 5">
    <name type="scientific">Cladosporium halotolerans</name>
    <dbReference type="NCBI Taxonomy" id="1052096"/>
    <lineage>
        <taxon>Eukaryota</taxon>
        <taxon>Fungi</taxon>
        <taxon>Dikarya</taxon>
        <taxon>Ascomycota</taxon>
        <taxon>Pezizomycotina</taxon>
        <taxon>Dothideomycetes</taxon>
        <taxon>Dothideomycetidae</taxon>
        <taxon>Cladosporiales</taxon>
        <taxon>Cladosporiaceae</taxon>
        <taxon>Cladosporium</taxon>
    </lineage>
</organism>
<evidence type="ECO:0000313" key="4">
    <source>
        <dbReference type="EMBL" id="KAL1585673.1"/>
    </source>
</evidence>
<dbReference type="EMBL" id="JAAQHG020000018">
    <property type="protein sequence ID" value="KAL1585673.1"/>
    <property type="molecule type" value="Genomic_DNA"/>
</dbReference>
<dbReference type="GeneID" id="96007513"/>
<dbReference type="RefSeq" id="XP_069228779.1">
    <property type="nucleotide sequence ID" value="XM_069374675.1"/>
</dbReference>
<feature type="region of interest" description="Disordered" evidence="1">
    <location>
        <begin position="43"/>
        <end position="72"/>
    </location>
</feature>
<evidence type="ECO:0000256" key="1">
    <source>
        <dbReference type="SAM" id="MobiDB-lite"/>
    </source>
</evidence>
<sequence length="151" mass="16773">MARLNWRHTLLFFAFLSLSLAASPTSFCKCTCFSNSTIIPLSSTSSDRPKTPAKPPSFFSRADSEDKKKKPAHRTCSDCTKQFCLSYNLPICSTAKEEDVFTTCFQRDSTKDQAVVFLFIGATVSLLVWSGVKPAYDRWREGRGYASLGSG</sequence>
<dbReference type="AlphaFoldDB" id="A0AB34KLL0"/>
<dbReference type="PANTHER" id="PTHR36854">
    <property type="entry name" value="CHROMOSOME 9, WHOLE GENOME SHOTGUN SEQUENCE"/>
    <property type="match status" value="1"/>
</dbReference>
<keyword evidence="3" id="KW-0732">Signal</keyword>
<keyword evidence="2" id="KW-1133">Transmembrane helix</keyword>
<comment type="caution">
    <text evidence="4">The sequence shown here is derived from an EMBL/GenBank/DDBJ whole genome shotgun (WGS) entry which is preliminary data.</text>
</comment>
<feature type="chain" id="PRO_5044271535" evidence="3">
    <location>
        <begin position="22"/>
        <end position="151"/>
    </location>
</feature>
<gene>
    <name evidence="4" type="ORF">WHR41_06070</name>
</gene>
<name>A0AB34KLL0_9PEZI</name>
<evidence type="ECO:0000256" key="3">
    <source>
        <dbReference type="SAM" id="SignalP"/>
    </source>
</evidence>
<reference evidence="4 5" key="1">
    <citation type="journal article" date="2020" name="Microbiol. Resour. Announc.">
        <title>Draft Genome Sequence of a Cladosporium Species Isolated from the Mesophotic Ascidian Didemnum maculosum.</title>
        <authorList>
            <person name="Gioti A."/>
            <person name="Siaperas R."/>
            <person name="Nikolaivits E."/>
            <person name="Le Goff G."/>
            <person name="Ouazzani J."/>
            <person name="Kotoulas G."/>
            <person name="Topakas E."/>
        </authorList>
    </citation>
    <scope>NUCLEOTIDE SEQUENCE [LARGE SCALE GENOMIC DNA]</scope>
    <source>
        <strain evidence="4 5">TM138-S3</strain>
    </source>
</reference>
<keyword evidence="2" id="KW-0472">Membrane</keyword>
<keyword evidence="2" id="KW-0812">Transmembrane</keyword>
<feature type="signal peptide" evidence="3">
    <location>
        <begin position="1"/>
        <end position="21"/>
    </location>
</feature>
<evidence type="ECO:0000313" key="5">
    <source>
        <dbReference type="Proteomes" id="UP000803884"/>
    </source>
</evidence>
<dbReference type="PANTHER" id="PTHR36854:SF1">
    <property type="entry name" value="TRANSMEMBRANE PROTEIN"/>
    <property type="match status" value="1"/>
</dbReference>
<evidence type="ECO:0000256" key="2">
    <source>
        <dbReference type="SAM" id="Phobius"/>
    </source>
</evidence>
<accession>A0AB34KLL0</accession>